<dbReference type="InterPro" id="IPR056384">
    <property type="entry name" value="ARM_At3g06530"/>
</dbReference>
<sequence length="2054" mass="232599">MATALASQIREIKAVLRGSEDPLRRPITRPSILFDPKEAADIDLRSILSLALSGLDVLIELDNRFSRYRNTLFSHTSLEVDREKMVPKEEEKLNISIRGYLRLLSGYLQTPAALKTLEYLIRRYKVHVLDVDELILCALPYHDTHAFVRIVQLLDLGNSKWTFLEGVKASGAPPPRKIIVQQSLRDKGILETICNYVWITSSKEFQHSRPVICFCTAVIVEALGGIPRLDTDTVKRVINFVFDGLNPDMRSSQDLKAGALMVVGLLATRATLAPKLVQNLILFIARVAQQDSMQSPDISWLRVVVMAMVSLVQAQSTQMFPKKTMMILKDIRDFAAILSGLSLDFNIQKFLCLYLETLVDYRYSEKQLLLVIGNHYPCELQAAVCKFLENFMRNSTEEESVFDTFCHMFDGQLDVEQASSDSKIWFSLEHPKAVVRQATLSRIAASDILKEFTDSSQKLINIQDAIVRRLYDDELNVVQAALSVDGLYGLIDPARLFRAYQDVLSRSVAIIEKSTSKSSQASDAAILCLVRLVTDFGSQSDYSKEVATMLFPFLLVLPKTWRVALKVRELIKQVEWSFYHDKHIKFDPASSEQIKGWNADYVNSINLETIDSLAKALISNPQKHTQWLVNCSNTSILSKNLFLLVILRSLMICNEVHGSYLALHEACFPALTHEWHEMESRGIILPSEEFNVEKLDKMYMGFVDQLFSANVDGKNPKIMIYIFWSLVQAYAEPAYQNSTEHCNGQILDALFCFFAKLLQNAFRKHLHFFVTKCSKVSFQFLSKYFTDEGFHEEVKIESLNAVSAICSLHISPDLSSVKEKGALQLLFGFPSLLVPLSDKNKVIRAAAVSCTESLLKLWRSLDVSRLRNGNDMMMPRGVSTTIFGDFLESIVYQKNLIISDAAFLSSFLTSMLSPCPDTLRAPENVNKRFDQSTKDGILFFILSSALKLSSYGKLTILSLLKGVGSVIFHVEGLKLLLFQLLETYNKYCIGLGKDQNLSTIELETLCLLLKIYLSRPCSGDYDADVSSSLIKSLKVDGLSSEDQALVRPCVTVMENLSSFLYDHFETDVQDEIFGNLVVLFRNDNGYIRNAARETLLRINVNPSTIVRLFEVIIDQDQKSTTLKRTKRKKYPSDNTFRLSQDLFDKVESSLSLLGSLLDILLLKKEIIERSSLLQPLFMVLEKLFSNNWLQSLIGQSEEGNAGITELSESNLGWLLEHIVDIFSLIGESSVKQGDCHSQAVLEELIATLVPCWLSKSNSIERLLQIFITALPDIAEHRRLTLMVYLLRTLGEDCSLGILFGQVFLSLIGRVQKSFPEHAKTMNELLSSNYFEVEWEYMFVVQLCNQYSCKVWLPCLVNLLEEIRKHTKKEEQLPVLCLSMHFILHKLHDTELVFELDSGKTNHFQSTFEALMEQIVLLLQLVHVGSKRGSSTGRGAKELKELVHGVLMTITKWMAPSTYFRSITQLLVHPNDNVKKKTLGLLCESVRDASFVQKNHTNAKLFKQRQKSVSLHIDESSRPSFHEMCFKIVKLIDRTEDNSETPVKLAAISSLEVLAKEFPSDDMIFITCLQCVAKYISSTDMAISSGSLRATGALICVLGSKALSQLPHVMKNMLQRAHEVSTCPIGRSGVDCKKFGLPNFKVSILNSILVTLKAIIESLGRFLNPYLEDVLDIMVLHPEYALDSDTKIKSNASTVRKLLTEKIPVRVMLTPLLKIYSSALKCGEFSLTLEFEMLANMISSMDRSSIASYHAKIFEQCILALDLRHQLPESIKDVNMVEENVIHAIVTLTMKLTETMFRPLFFRSLEWADSQLEGSELRKIRSIDRSISFYKLVHKLIEHHRSLFVPYFKYLVDGCTRYLSEDPDADVVLAPRRKKAKVGDTKPQTVLSSKLWHLRSLILKCLYKCFLYDSSEQKFLDSSNFQVLLKPIVSQFVVELPTSSEPSSDAPSVEEVNELIVVCLGQMAVTSRSDVLWQPLNHEVLMQTRSEKVRARILGLRVVDYLLDHLKEEYLSLMAQTVPFLAELLEDVESSVKSLAQEILKKMETLSGENIRQYL</sequence>
<dbReference type="OrthoDB" id="31183at2759"/>
<keyword evidence="3" id="KW-0690">Ribosome biogenesis</keyword>
<evidence type="ECO:0000313" key="9">
    <source>
        <dbReference type="Proteomes" id="UP001085076"/>
    </source>
</evidence>
<dbReference type="Proteomes" id="UP001085076">
    <property type="component" value="Miscellaneous, Linkage group lg05"/>
</dbReference>
<name>A0A9D5HBT6_9LILI</name>
<reference evidence="8" key="1">
    <citation type="submission" date="2021-03" db="EMBL/GenBank/DDBJ databases">
        <authorList>
            <person name="Li Z."/>
            <person name="Yang C."/>
        </authorList>
    </citation>
    <scope>NUCLEOTIDE SEQUENCE</scope>
    <source>
        <strain evidence="8">Dzin_1.0</strain>
        <tissue evidence="8">Leaf</tissue>
    </source>
</reference>
<reference evidence="8" key="2">
    <citation type="journal article" date="2022" name="Hortic Res">
        <title>The genome of Dioscorea zingiberensis sheds light on the biosynthesis, origin and evolution of the medicinally important diosgenin saponins.</title>
        <authorList>
            <person name="Li Y."/>
            <person name="Tan C."/>
            <person name="Li Z."/>
            <person name="Guo J."/>
            <person name="Li S."/>
            <person name="Chen X."/>
            <person name="Wang C."/>
            <person name="Dai X."/>
            <person name="Yang H."/>
            <person name="Song W."/>
            <person name="Hou L."/>
            <person name="Xu J."/>
            <person name="Tong Z."/>
            <person name="Xu A."/>
            <person name="Yuan X."/>
            <person name="Wang W."/>
            <person name="Yang Q."/>
            <person name="Chen L."/>
            <person name="Sun Z."/>
            <person name="Wang K."/>
            <person name="Pan B."/>
            <person name="Chen J."/>
            <person name="Bao Y."/>
            <person name="Liu F."/>
            <person name="Qi X."/>
            <person name="Gang D.R."/>
            <person name="Wen J."/>
            <person name="Li J."/>
        </authorList>
    </citation>
    <scope>NUCLEOTIDE SEQUENCE</scope>
    <source>
        <strain evidence="8">Dzin_1.0</strain>
    </source>
</reference>
<dbReference type="GO" id="GO:0030515">
    <property type="term" value="F:snoRNA binding"/>
    <property type="evidence" value="ECO:0007669"/>
    <property type="project" value="TreeGrafter"/>
</dbReference>
<evidence type="ECO:0000256" key="6">
    <source>
        <dbReference type="ARBA" id="ARBA00023274"/>
    </source>
</evidence>
<dbReference type="GO" id="GO:0032040">
    <property type="term" value="C:small-subunit processome"/>
    <property type="evidence" value="ECO:0007669"/>
    <property type="project" value="TreeGrafter"/>
</dbReference>
<dbReference type="InterPro" id="IPR022125">
    <property type="entry name" value="U3snoRNP10_N"/>
</dbReference>
<dbReference type="Pfam" id="PF23243">
    <property type="entry name" value="HEAT_HEATR1"/>
    <property type="match status" value="1"/>
</dbReference>
<evidence type="ECO:0000313" key="8">
    <source>
        <dbReference type="EMBL" id="KAJ0970592.1"/>
    </source>
</evidence>
<dbReference type="InterPro" id="IPR011989">
    <property type="entry name" value="ARM-like"/>
</dbReference>
<dbReference type="GO" id="GO:0034455">
    <property type="term" value="C:t-UTP complex"/>
    <property type="evidence" value="ECO:0007669"/>
    <property type="project" value="TreeGrafter"/>
</dbReference>
<protein>
    <recommendedName>
        <fullName evidence="7">BP28 C-terminal domain-containing protein</fullName>
    </recommendedName>
</protein>
<feature type="domain" description="BP28 C-terminal" evidence="7">
    <location>
        <begin position="1742"/>
        <end position="1912"/>
    </location>
</feature>
<dbReference type="InterPro" id="IPR040191">
    <property type="entry name" value="UTP10"/>
</dbReference>
<evidence type="ECO:0000256" key="5">
    <source>
        <dbReference type="ARBA" id="ARBA00023242"/>
    </source>
</evidence>
<organism evidence="8 9">
    <name type="scientific">Dioscorea zingiberensis</name>
    <dbReference type="NCBI Taxonomy" id="325984"/>
    <lineage>
        <taxon>Eukaryota</taxon>
        <taxon>Viridiplantae</taxon>
        <taxon>Streptophyta</taxon>
        <taxon>Embryophyta</taxon>
        <taxon>Tracheophyta</taxon>
        <taxon>Spermatophyta</taxon>
        <taxon>Magnoliopsida</taxon>
        <taxon>Liliopsida</taxon>
        <taxon>Dioscoreales</taxon>
        <taxon>Dioscoreaceae</taxon>
        <taxon>Dioscorea</taxon>
    </lineage>
</organism>
<keyword evidence="9" id="KW-1185">Reference proteome</keyword>
<accession>A0A9D5HBT6</accession>
<dbReference type="Pfam" id="PF24477">
    <property type="entry name" value="ARM_At3g06530"/>
    <property type="match status" value="1"/>
</dbReference>
<dbReference type="PANTHER" id="PTHR13457:SF1">
    <property type="entry name" value="HEAT REPEAT-CONTAINING PROTEIN 1"/>
    <property type="match status" value="1"/>
</dbReference>
<dbReference type="InterPro" id="IPR056473">
    <property type="entry name" value="HEAT_Utp10/HEAT1"/>
</dbReference>
<dbReference type="SMART" id="SM01036">
    <property type="entry name" value="BP28CT"/>
    <property type="match status" value="1"/>
</dbReference>
<comment type="caution">
    <text evidence="8">The sequence shown here is derived from an EMBL/GenBank/DDBJ whole genome shotgun (WGS) entry which is preliminary data.</text>
</comment>
<evidence type="ECO:0000256" key="3">
    <source>
        <dbReference type="ARBA" id="ARBA00022517"/>
    </source>
</evidence>
<dbReference type="Pfam" id="PF08146">
    <property type="entry name" value="BP28CT"/>
    <property type="match status" value="1"/>
</dbReference>
<dbReference type="GO" id="GO:0045943">
    <property type="term" value="P:positive regulation of transcription by RNA polymerase I"/>
    <property type="evidence" value="ECO:0007669"/>
    <property type="project" value="TreeGrafter"/>
</dbReference>
<dbReference type="InterPro" id="IPR012954">
    <property type="entry name" value="BP28_C_dom"/>
</dbReference>
<keyword evidence="6" id="KW-0687">Ribonucleoprotein</keyword>
<gene>
    <name evidence="8" type="ORF">J5N97_018551</name>
</gene>
<evidence type="ECO:0000256" key="4">
    <source>
        <dbReference type="ARBA" id="ARBA00022552"/>
    </source>
</evidence>
<dbReference type="GO" id="GO:0030686">
    <property type="term" value="C:90S preribosome"/>
    <property type="evidence" value="ECO:0007669"/>
    <property type="project" value="TreeGrafter"/>
</dbReference>
<evidence type="ECO:0000259" key="7">
    <source>
        <dbReference type="SMART" id="SM01036"/>
    </source>
</evidence>
<keyword evidence="4" id="KW-0698">rRNA processing</keyword>
<dbReference type="Pfam" id="PF12397">
    <property type="entry name" value="U3snoRNP10"/>
    <property type="match status" value="1"/>
</dbReference>
<comment type="subcellular location">
    <subcellularLocation>
        <location evidence="1">Nucleus</location>
        <location evidence="1">Nucleolus</location>
    </subcellularLocation>
</comment>
<evidence type="ECO:0000256" key="2">
    <source>
        <dbReference type="ARBA" id="ARBA00010559"/>
    </source>
</evidence>
<comment type="similarity">
    <text evidence="2">Belongs to the HEATR1/UTP10 family.</text>
</comment>
<dbReference type="SUPFAM" id="SSF48371">
    <property type="entry name" value="ARM repeat"/>
    <property type="match status" value="3"/>
</dbReference>
<proteinExistence type="inferred from homology"/>
<keyword evidence="5" id="KW-0539">Nucleus</keyword>
<dbReference type="PANTHER" id="PTHR13457">
    <property type="entry name" value="BAP28"/>
    <property type="match status" value="1"/>
</dbReference>
<dbReference type="InterPro" id="IPR016024">
    <property type="entry name" value="ARM-type_fold"/>
</dbReference>
<dbReference type="GO" id="GO:0000462">
    <property type="term" value="P:maturation of SSU-rRNA from tricistronic rRNA transcript (SSU-rRNA, 5.8S rRNA, LSU-rRNA)"/>
    <property type="evidence" value="ECO:0007669"/>
    <property type="project" value="TreeGrafter"/>
</dbReference>
<evidence type="ECO:0000256" key="1">
    <source>
        <dbReference type="ARBA" id="ARBA00004604"/>
    </source>
</evidence>
<dbReference type="Gene3D" id="1.25.10.10">
    <property type="entry name" value="Leucine-rich Repeat Variant"/>
    <property type="match status" value="2"/>
</dbReference>
<dbReference type="EMBL" id="JAGGNH010000005">
    <property type="protein sequence ID" value="KAJ0970592.1"/>
    <property type="molecule type" value="Genomic_DNA"/>
</dbReference>